<accession>A0A2S5A358</accession>
<keyword evidence="7" id="KW-1185">Reference proteome</keyword>
<name>A0A2S5A358_9SPHI</name>
<dbReference type="SUPFAM" id="SSF52540">
    <property type="entry name" value="P-loop containing nucleoside triphosphate hydrolases"/>
    <property type="match status" value="2"/>
</dbReference>
<protein>
    <submittedName>
        <fullName evidence="6">ATP-dependent helicase</fullName>
    </submittedName>
</protein>
<dbReference type="InterPro" id="IPR027417">
    <property type="entry name" value="P-loop_NTPase"/>
</dbReference>
<dbReference type="PANTHER" id="PTHR47959">
    <property type="entry name" value="ATP-DEPENDENT RNA HELICASE RHLE-RELATED"/>
    <property type="match status" value="1"/>
</dbReference>
<dbReference type="GO" id="GO:0003724">
    <property type="term" value="F:RNA helicase activity"/>
    <property type="evidence" value="ECO:0007669"/>
    <property type="project" value="TreeGrafter"/>
</dbReference>
<dbReference type="SMART" id="SM00487">
    <property type="entry name" value="DEXDc"/>
    <property type="match status" value="1"/>
</dbReference>
<keyword evidence="2" id="KW-0378">Hydrolase</keyword>
<dbReference type="InterPro" id="IPR011545">
    <property type="entry name" value="DEAD/DEAH_box_helicase_dom"/>
</dbReference>
<evidence type="ECO:0000256" key="1">
    <source>
        <dbReference type="ARBA" id="ARBA00022741"/>
    </source>
</evidence>
<keyword evidence="3 6" id="KW-0347">Helicase</keyword>
<sequence>MSLDKLKLSKPLASAMIEAGFTSARQIQEKVVSRIIGGQDVIALAPEGSGKTTAYIIGILLKLRYPIDEPPRALVLVPNAEQIVEVVEQFQLLNKNKLVIHGCSPTGGIQSQINAIAEGCDVVVTTPDRAKALYMKAGINANKVQVMVIDNADQMIKNGMQLPIYELGRGFLKCQHLVFTEVMHDKLNNLLEPFMKLPATIEVTDLPTPSVETIEQILYHVPNYKTKLNLINLLMSDDEYFTKVIVFVNTRFTAQKLFKSLDKRIPGAVALLKPMFFDIPGFKNINDFKADEKSRVFIVSNEDEVEEELNGIPFILHFDLPEEKKVFINRVVKPATDDEAIALTFSTDIELTLINKIEQTVGKKMELVDLPAGLIIENNPNKEKAAQKKVQRKKEEEEFIGTAFHEKKAKNAKDYNFSSKEKAKMKYKYR</sequence>
<dbReference type="InterPro" id="IPR014001">
    <property type="entry name" value="Helicase_ATP-bd"/>
</dbReference>
<dbReference type="GO" id="GO:0005524">
    <property type="term" value="F:ATP binding"/>
    <property type="evidence" value="ECO:0007669"/>
    <property type="project" value="UniProtKB-KW"/>
</dbReference>
<dbReference type="PANTHER" id="PTHR47959:SF1">
    <property type="entry name" value="ATP-DEPENDENT RNA HELICASE DBPA"/>
    <property type="match status" value="1"/>
</dbReference>
<dbReference type="RefSeq" id="WP_103789045.1">
    <property type="nucleotide sequence ID" value="NZ_PQVF01000006.1"/>
</dbReference>
<dbReference type="Pfam" id="PF00270">
    <property type="entry name" value="DEAD"/>
    <property type="match status" value="1"/>
</dbReference>
<organism evidence="6 7">
    <name type="scientific">Solitalea longa</name>
    <dbReference type="NCBI Taxonomy" id="2079460"/>
    <lineage>
        <taxon>Bacteria</taxon>
        <taxon>Pseudomonadati</taxon>
        <taxon>Bacteroidota</taxon>
        <taxon>Sphingobacteriia</taxon>
        <taxon>Sphingobacteriales</taxon>
        <taxon>Sphingobacteriaceae</taxon>
        <taxon>Solitalea</taxon>
    </lineage>
</organism>
<dbReference type="GO" id="GO:0016787">
    <property type="term" value="F:hydrolase activity"/>
    <property type="evidence" value="ECO:0007669"/>
    <property type="project" value="UniProtKB-KW"/>
</dbReference>
<evidence type="ECO:0000313" key="6">
    <source>
        <dbReference type="EMBL" id="POY36742.1"/>
    </source>
</evidence>
<reference evidence="6 7" key="1">
    <citation type="submission" date="2018-01" db="EMBL/GenBank/DDBJ databases">
        <authorList>
            <person name="Gaut B.S."/>
            <person name="Morton B.R."/>
            <person name="Clegg M.T."/>
            <person name="Duvall M.R."/>
        </authorList>
    </citation>
    <scope>NUCLEOTIDE SEQUENCE [LARGE SCALE GENOMIC DNA]</scope>
    <source>
        <strain evidence="6 7">HR-AV</strain>
    </source>
</reference>
<keyword evidence="4" id="KW-0067">ATP-binding</keyword>
<dbReference type="PROSITE" id="PS51192">
    <property type="entry name" value="HELICASE_ATP_BIND_1"/>
    <property type="match status" value="1"/>
</dbReference>
<evidence type="ECO:0000259" key="5">
    <source>
        <dbReference type="PROSITE" id="PS51192"/>
    </source>
</evidence>
<evidence type="ECO:0000256" key="2">
    <source>
        <dbReference type="ARBA" id="ARBA00022801"/>
    </source>
</evidence>
<feature type="domain" description="Helicase ATP-binding" evidence="5">
    <location>
        <begin position="32"/>
        <end position="201"/>
    </location>
</feature>
<keyword evidence="1" id="KW-0547">Nucleotide-binding</keyword>
<dbReference type="Gene3D" id="3.40.50.300">
    <property type="entry name" value="P-loop containing nucleotide triphosphate hydrolases"/>
    <property type="match status" value="2"/>
</dbReference>
<dbReference type="InterPro" id="IPR050079">
    <property type="entry name" value="DEAD_box_RNA_helicase"/>
</dbReference>
<gene>
    <name evidence="6" type="ORF">C3K47_10305</name>
</gene>
<comment type="caution">
    <text evidence="6">The sequence shown here is derived from an EMBL/GenBank/DDBJ whole genome shotgun (WGS) entry which is preliminary data.</text>
</comment>
<proteinExistence type="predicted"/>
<evidence type="ECO:0000256" key="4">
    <source>
        <dbReference type="ARBA" id="ARBA00022840"/>
    </source>
</evidence>
<dbReference type="EMBL" id="PQVF01000006">
    <property type="protein sequence ID" value="POY36742.1"/>
    <property type="molecule type" value="Genomic_DNA"/>
</dbReference>
<dbReference type="GO" id="GO:0005829">
    <property type="term" value="C:cytosol"/>
    <property type="evidence" value="ECO:0007669"/>
    <property type="project" value="TreeGrafter"/>
</dbReference>
<dbReference type="AlphaFoldDB" id="A0A2S5A358"/>
<dbReference type="Proteomes" id="UP000236893">
    <property type="component" value="Unassembled WGS sequence"/>
</dbReference>
<dbReference type="OrthoDB" id="9762011at2"/>
<evidence type="ECO:0000256" key="3">
    <source>
        <dbReference type="ARBA" id="ARBA00022806"/>
    </source>
</evidence>
<evidence type="ECO:0000313" key="7">
    <source>
        <dbReference type="Proteomes" id="UP000236893"/>
    </source>
</evidence>
<dbReference type="GO" id="GO:0003676">
    <property type="term" value="F:nucleic acid binding"/>
    <property type="evidence" value="ECO:0007669"/>
    <property type="project" value="InterPro"/>
</dbReference>